<gene>
    <name evidence="2" type="ORF">THASP1DRAFT_5583</name>
</gene>
<dbReference type="EMBL" id="KZ993505">
    <property type="protein sequence ID" value="RKP04716.1"/>
    <property type="molecule type" value="Genomic_DNA"/>
</dbReference>
<dbReference type="Proteomes" id="UP000271241">
    <property type="component" value="Unassembled WGS sequence"/>
</dbReference>
<accession>A0A4P9XGG0</accession>
<dbReference type="PANTHER" id="PTHR13275">
    <property type="entry name" value="YL-1 PROTEIN TRANSCRIPTION FACTOR-LIKE 1"/>
    <property type="match status" value="1"/>
</dbReference>
<evidence type="ECO:0000259" key="1">
    <source>
        <dbReference type="SMART" id="SM00993"/>
    </source>
</evidence>
<organism evidence="2 3">
    <name type="scientific">Thamnocephalis sphaerospora</name>
    <dbReference type="NCBI Taxonomy" id="78915"/>
    <lineage>
        <taxon>Eukaryota</taxon>
        <taxon>Fungi</taxon>
        <taxon>Fungi incertae sedis</taxon>
        <taxon>Zoopagomycota</taxon>
        <taxon>Zoopagomycotina</taxon>
        <taxon>Zoopagomycetes</taxon>
        <taxon>Zoopagales</taxon>
        <taxon>Sigmoideomycetaceae</taxon>
        <taxon>Thamnocephalis</taxon>
    </lineage>
</organism>
<protein>
    <submittedName>
        <fullName evidence="2">YL1 nuclear protein C-terminal domain-containing protein</fullName>
    </submittedName>
</protein>
<dbReference type="AlphaFoldDB" id="A0A4P9XGG0"/>
<dbReference type="OrthoDB" id="78296at2759"/>
<dbReference type="GO" id="GO:0005634">
    <property type="term" value="C:nucleus"/>
    <property type="evidence" value="ECO:0007669"/>
    <property type="project" value="TreeGrafter"/>
</dbReference>
<dbReference type="PANTHER" id="PTHR13275:SF4">
    <property type="entry name" value="VACUOLAR PROTEIN SORTING-ASSOCIATED PROTEIN 72 HOMOLOG"/>
    <property type="match status" value="1"/>
</dbReference>
<sequence length="69" mass="7437">MRAADPEKPVCAVTGLPARYRDPHTGLPYADARAFSVIRRLAAGRFPWNGELGAYTSAIDARIPSGLPQ</sequence>
<name>A0A4P9XGG0_9FUNG</name>
<evidence type="ECO:0000313" key="3">
    <source>
        <dbReference type="Proteomes" id="UP000271241"/>
    </source>
</evidence>
<dbReference type="InterPro" id="IPR013272">
    <property type="entry name" value="Vps72/YL1_C"/>
</dbReference>
<evidence type="ECO:0000313" key="2">
    <source>
        <dbReference type="EMBL" id="RKP04716.1"/>
    </source>
</evidence>
<proteinExistence type="predicted"/>
<dbReference type="SMART" id="SM00993">
    <property type="entry name" value="YL1_C"/>
    <property type="match status" value="1"/>
</dbReference>
<reference evidence="3" key="1">
    <citation type="journal article" date="2018" name="Nat. Microbiol.">
        <title>Leveraging single-cell genomics to expand the fungal tree of life.</title>
        <authorList>
            <person name="Ahrendt S.R."/>
            <person name="Quandt C.A."/>
            <person name="Ciobanu D."/>
            <person name="Clum A."/>
            <person name="Salamov A."/>
            <person name="Andreopoulos B."/>
            <person name="Cheng J.F."/>
            <person name="Woyke T."/>
            <person name="Pelin A."/>
            <person name="Henrissat B."/>
            <person name="Reynolds N.K."/>
            <person name="Benny G.L."/>
            <person name="Smith M.E."/>
            <person name="James T.Y."/>
            <person name="Grigoriev I.V."/>
        </authorList>
    </citation>
    <scope>NUCLEOTIDE SEQUENCE [LARGE SCALE GENOMIC DNA]</scope>
    <source>
        <strain evidence="3">RSA 1356</strain>
    </source>
</reference>
<dbReference type="STRING" id="78915.A0A4P9XGG0"/>
<dbReference type="Pfam" id="PF08265">
    <property type="entry name" value="YL1_C"/>
    <property type="match status" value="1"/>
</dbReference>
<feature type="domain" description="Vps72/YL1 C-terminal" evidence="1">
    <location>
        <begin position="9"/>
        <end position="38"/>
    </location>
</feature>
<keyword evidence="3" id="KW-1185">Reference proteome</keyword>
<feature type="non-terminal residue" evidence="2">
    <location>
        <position position="69"/>
    </location>
</feature>